<accession>A0AAE8Q6H7</accession>
<comment type="caution">
    <text evidence="1">The sequence shown here is derived from an EMBL/GenBank/DDBJ whole genome shotgun (WGS) entry which is preliminary data.</text>
</comment>
<gene>
    <name evidence="1" type="ORF">ELG94_34995</name>
</gene>
<reference evidence="1 2" key="1">
    <citation type="submission" date="2019-02" db="EMBL/GenBank/DDBJ databases">
        <title>The genomic architecture of introgression among sibling species of bacteria.</title>
        <authorList>
            <person name="Cavassim M.I.A."/>
            <person name="Moeskjaer S."/>
            <person name="Moslemi C."/>
            <person name="Fields B."/>
            <person name="Bachmann A."/>
            <person name="Vilhjalmsson B."/>
            <person name="Schierup M.H."/>
            <person name="Young J.P.W."/>
            <person name="Andersen S.U."/>
        </authorList>
    </citation>
    <scope>NUCLEOTIDE SEQUENCE [LARGE SCALE GENOMIC DNA]</scope>
    <source>
        <strain evidence="1 2">SM42</strain>
    </source>
</reference>
<protein>
    <submittedName>
        <fullName evidence="1">Uncharacterized protein</fullName>
    </submittedName>
</protein>
<evidence type="ECO:0000313" key="2">
    <source>
        <dbReference type="Proteomes" id="UP000291892"/>
    </source>
</evidence>
<dbReference type="AlphaFoldDB" id="A0AAE8Q6H7"/>
<sequence length="141" mass="15362">MHYFYIEPEVSGGLGDRTVIDRSSHPPIISKLYYEMEGWLGDAILESFPVFIVTDEAKQGLIAAGLTGAIFADVDVTTPDNFRELYPNRKVPPFAWLKPVGQAGHDDFGTASDGRLVVSERALDVLQTFGAANALVESFVG</sequence>
<dbReference type="EMBL" id="SIKX01000006">
    <property type="protein sequence ID" value="TBF02138.1"/>
    <property type="molecule type" value="Genomic_DNA"/>
</dbReference>
<dbReference type="RefSeq" id="WP_130776039.1">
    <property type="nucleotide sequence ID" value="NZ_SIKX01000006.1"/>
</dbReference>
<dbReference type="Proteomes" id="UP000291892">
    <property type="component" value="Unassembled WGS sequence"/>
</dbReference>
<proteinExistence type="predicted"/>
<organism evidence="1 2">
    <name type="scientific">Rhizobium ruizarguesonis</name>
    <dbReference type="NCBI Taxonomy" id="2081791"/>
    <lineage>
        <taxon>Bacteria</taxon>
        <taxon>Pseudomonadati</taxon>
        <taxon>Pseudomonadota</taxon>
        <taxon>Alphaproteobacteria</taxon>
        <taxon>Hyphomicrobiales</taxon>
        <taxon>Rhizobiaceae</taxon>
        <taxon>Rhizobium/Agrobacterium group</taxon>
        <taxon>Rhizobium</taxon>
    </lineage>
</organism>
<evidence type="ECO:0000313" key="1">
    <source>
        <dbReference type="EMBL" id="TBF02138.1"/>
    </source>
</evidence>
<name>A0AAE8Q6H7_9HYPH</name>